<keyword evidence="1" id="KW-0472">Membrane</keyword>
<feature type="transmembrane region" description="Helical" evidence="1">
    <location>
        <begin position="7"/>
        <end position="27"/>
    </location>
</feature>
<accession>A0A7G9GKW0</accession>
<dbReference type="PANTHER" id="PTHR37304:SF1">
    <property type="entry name" value="MEMBRANE PROTEIN"/>
    <property type="match status" value="1"/>
</dbReference>
<name>A0A7G9GKW0_9FIRM</name>
<dbReference type="KEGG" id="ehn:H9Q80_14470"/>
<keyword evidence="1" id="KW-0812">Transmembrane</keyword>
<protein>
    <submittedName>
        <fullName evidence="2">DUF378 domain-containing protein</fullName>
    </submittedName>
</protein>
<dbReference type="Proteomes" id="UP000515856">
    <property type="component" value="Chromosome"/>
</dbReference>
<evidence type="ECO:0000313" key="3">
    <source>
        <dbReference type="Proteomes" id="UP000515856"/>
    </source>
</evidence>
<organism evidence="2 3">
    <name type="scientific">[Eubacterium] hominis</name>
    <dbReference type="NCBI Taxonomy" id="2764325"/>
    <lineage>
        <taxon>Bacteria</taxon>
        <taxon>Bacillati</taxon>
        <taxon>Bacillota</taxon>
        <taxon>Erysipelotrichia</taxon>
        <taxon>Erysipelotrichales</taxon>
        <taxon>Erysipelotrichaceae</taxon>
        <taxon>Amedibacillus</taxon>
    </lineage>
</organism>
<dbReference type="PANTHER" id="PTHR37304">
    <property type="entry name" value="MEMBRANE PROTEIN-RELATED"/>
    <property type="match status" value="1"/>
</dbReference>
<keyword evidence="3" id="KW-1185">Reference proteome</keyword>
<sequence length="65" mass="7230">MKVWNCLALVITIIGAINWGLIGLFDFNLVSFLFGAGSIITRIIYILVGICGIYLLTFFSKLDED</sequence>
<gene>
    <name evidence="2" type="ORF">H9Q80_14470</name>
</gene>
<dbReference type="AlphaFoldDB" id="A0A7G9GKW0"/>
<proteinExistence type="predicted"/>
<dbReference type="EMBL" id="CP060636">
    <property type="protein sequence ID" value="QNM11442.1"/>
    <property type="molecule type" value="Genomic_DNA"/>
</dbReference>
<evidence type="ECO:0000256" key="1">
    <source>
        <dbReference type="SAM" id="Phobius"/>
    </source>
</evidence>
<dbReference type="Pfam" id="PF04070">
    <property type="entry name" value="DUF378"/>
    <property type="match status" value="1"/>
</dbReference>
<evidence type="ECO:0000313" key="2">
    <source>
        <dbReference type="EMBL" id="QNM11442.1"/>
    </source>
</evidence>
<feature type="transmembrane region" description="Helical" evidence="1">
    <location>
        <begin position="39"/>
        <end position="59"/>
    </location>
</feature>
<reference evidence="2 3" key="1">
    <citation type="submission" date="2020-08" db="EMBL/GenBank/DDBJ databases">
        <authorList>
            <person name="Liu C."/>
            <person name="Sun Q."/>
        </authorList>
    </citation>
    <scope>NUCLEOTIDE SEQUENCE [LARGE SCALE GENOMIC DNA]</scope>
    <source>
        <strain evidence="2 3">NSJ-61</strain>
    </source>
</reference>
<dbReference type="InterPro" id="IPR007211">
    <property type="entry name" value="DUF378"/>
</dbReference>
<keyword evidence="1" id="KW-1133">Transmembrane helix</keyword>
<dbReference type="RefSeq" id="WP_117454137.1">
    <property type="nucleotide sequence ID" value="NZ_CP060636.1"/>
</dbReference>